<evidence type="ECO:0000313" key="3">
    <source>
        <dbReference type="Proteomes" id="UP000448575"/>
    </source>
</evidence>
<name>A0A6N9HHF8_9BURK</name>
<evidence type="ECO:0000256" key="1">
    <source>
        <dbReference type="SAM" id="Phobius"/>
    </source>
</evidence>
<reference evidence="2 3" key="1">
    <citation type="submission" date="2019-12" db="EMBL/GenBank/DDBJ databases">
        <title>Novel species isolated from a subtropical stream in China.</title>
        <authorList>
            <person name="Lu H."/>
        </authorList>
    </citation>
    <scope>NUCLEOTIDE SEQUENCE [LARGE SCALE GENOMIC DNA]</scope>
    <source>
        <strain evidence="2 3">DS3</strain>
    </source>
</reference>
<keyword evidence="3" id="KW-1185">Reference proteome</keyword>
<keyword evidence="1" id="KW-0472">Membrane</keyword>
<feature type="transmembrane region" description="Helical" evidence="1">
    <location>
        <begin position="56"/>
        <end position="77"/>
    </location>
</feature>
<gene>
    <name evidence="2" type="ORF">GTP41_12445</name>
</gene>
<proteinExistence type="predicted"/>
<organism evidence="2 3">
    <name type="scientific">Pseudoduganella guangdongensis</name>
    <dbReference type="NCBI Taxonomy" id="2692179"/>
    <lineage>
        <taxon>Bacteria</taxon>
        <taxon>Pseudomonadati</taxon>
        <taxon>Pseudomonadota</taxon>
        <taxon>Betaproteobacteria</taxon>
        <taxon>Burkholderiales</taxon>
        <taxon>Oxalobacteraceae</taxon>
        <taxon>Telluria group</taxon>
        <taxon>Pseudoduganella</taxon>
    </lineage>
</organism>
<dbReference type="Proteomes" id="UP000448575">
    <property type="component" value="Unassembled WGS sequence"/>
</dbReference>
<keyword evidence="1" id="KW-1133">Transmembrane helix</keyword>
<evidence type="ECO:0000313" key="2">
    <source>
        <dbReference type="EMBL" id="MYN02910.1"/>
    </source>
</evidence>
<dbReference type="RefSeq" id="WP_161025900.1">
    <property type="nucleotide sequence ID" value="NZ_WWCJ01000008.1"/>
</dbReference>
<keyword evidence="1" id="KW-0812">Transmembrane</keyword>
<protein>
    <submittedName>
        <fullName evidence="2">Uncharacterized protein</fullName>
    </submittedName>
</protein>
<dbReference type="EMBL" id="WWCJ01000008">
    <property type="protein sequence ID" value="MYN02910.1"/>
    <property type="molecule type" value="Genomic_DNA"/>
</dbReference>
<feature type="transmembrane region" description="Helical" evidence="1">
    <location>
        <begin position="20"/>
        <end position="36"/>
    </location>
</feature>
<accession>A0A6N9HHF8</accession>
<sequence>MSTLLTPTGFAVRQAIVRSIPLWVLIGVLACGWALLGPKTTGRFLDTSTSIGLYLFYILATGGIALGYLGWWLSLYLKGMMSTPRHPWQLAIRENELMISTGRVDTFVNIDSVRSFRLLSDDNWDKMNGMEDFTLVAKLGKFSRILIPGSAQNFDEILEGIRRSRTVEVVLVE</sequence>
<comment type="caution">
    <text evidence="2">The sequence shown here is derived from an EMBL/GenBank/DDBJ whole genome shotgun (WGS) entry which is preliminary data.</text>
</comment>
<dbReference type="AlphaFoldDB" id="A0A6N9HHF8"/>